<reference evidence="3" key="1">
    <citation type="journal article" date="2014" name="Proc. Natl. Acad. Sci. U.S.A.">
        <title>Extensive sampling of basidiomycete genomes demonstrates inadequacy of the white-rot/brown-rot paradigm for wood decay fungi.</title>
        <authorList>
            <person name="Riley R."/>
            <person name="Salamov A.A."/>
            <person name="Brown D.W."/>
            <person name="Nagy L.G."/>
            <person name="Floudas D."/>
            <person name="Held B.W."/>
            <person name="Levasseur A."/>
            <person name="Lombard V."/>
            <person name="Morin E."/>
            <person name="Otillar R."/>
            <person name="Lindquist E.A."/>
            <person name="Sun H."/>
            <person name="LaButti K.M."/>
            <person name="Schmutz J."/>
            <person name="Jabbour D."/>
            <person name="Luo H."/>
            <person name="Baker S.E."/>
            <person name="Pisabarro A.G."/>
            <person name="Walton J.D."/>
            <person name="Blanchette R.A."/>
            <person name="Henrissat B."/>
            <person name="Martin F."/>
            <person name="Cullen D."/>
            <person name="Hibbett D.S."/>
            <person name="Grigoriev I.V."/>
        </authorList>
    </citation>
    <scope>NUCLEOTIDE SEQUENCE [LARGE SCALE GENOMIC DNA]</scope>
    <source>
        <strain evidence="3">CBS 339.88</strain>
    </source>
</reference>
<evidence type="ECO:0000256" key="1">
    <source>
        <dbReference type="SAM" id="MobiDB-lite"/>
    </source>
</evidence>
<feature type="compositionally biased region" description="Low complexity" evidence="1">
    <location>
        <begin position="642"/>
        <end position="660"/>
    </location>
</feature>
<dbReference type="PANTHER" id="PTHR28080:SF1">
    <property type="entry name" value="PEROXISOMAL BIOGENESIS FACTOR 3"/>
    <property type="match status" value="1"/>
</dbReference>
<dbReference type="OrthoDB" id="45930at2759"/>
<dbReference type="Proteomes" id="UP000027222">
    <property type="component" value="Unassembled WGS sequence"/>
</dbReference>
<dbReference type="AlphaFoldDB" id="A0A067T432"/>
<feature type="compositionally biased region" description="Basic residues" evidence="1">
    <location>
        <begin position="466"/>
        <end position="476"/>
    </location>
</feature>
<sequence length="841" mass="90465">MAEAPAKQSVLRSFTNGVVKTTCVIGGLYVVRGYMRNRLEEVREKLETEERAKDILRTRFLQTHENTSYTILALMPTLSAQVLSTMDVDSLTRELQARSAARNSRHLENARVAQSQAGYVNANINPTNASRPPSSLSSSIDLLSTSISGAPTTGSGFSSFTSASTSSYPPNPYPAPAPVFHPNPTGHEHDADSRSDLDSISHSSEADDAHSPATGVSSSFISDAGSVTRSWIVDSDGPSATSASVSASGASRAQERSRSPAVSAVSSMDHSESSSVDADGVHRMSESVVSINTTTTNTSAEGSEINLTDTRTKAELWNEVKMLTFTRTLTTVYASTLLCLLTTLQLTLLARGKYIAAILAQEKEERRQERLEARTGLANVGLEIGGMLMRTAAQRLGFGGNKEQDGGLGQLERLLAALEDDDDEEDDEFADEGFGGKHVLAGDQDEADHEEGWGLGWGPAAGQQKRASRPPRHGKGKAPAQSQSQTHGPAAVHGNMSSSVKGKGKSKATPWPGPVSEEAESKYLTMSWWLLHVGWKDVGERVRRGVEEVFDGVSLKTKLAAVDLHRLVGDVRRRVEHEITFEGNEKRTNFLSSLLPPTPETIHHVLTQGGYTPAAATGMSSLYPDPLGQFLDLGAGLDAETQSQSQSQSQFHSQQSQSQHPQHERMPSVSSTSLESSQLSYNFVNSPALAVSTVHPPLTQPPTQQQHQHTQAQNQTYVSVPPPQPPSPELLDAPFLALLDETRAILSSADFAVVLEACLDRATGVLFDGLEANVFSRQGTGSGTGEDERIRLAGLLPGLARWSQLALDGLPNELVDILLGMREVSCLSAIAFARFEERFSP</sequence>
<feature type="compositionally biased region" description="Basic and acidic residues" evidence="1">
    <location>
        <begin position="186"/>
        <end position="210"/>
    </location>
</feature>
<organism evidence="2 3">
    <name type="scientific">Galerina marginata (strain CBS 339.88)</name>
    <dbReference type="NCBI Taxonomy" id="685588"/>
    <lineage>
        <taxon>Eukaryota</taxon>
        <taxon>Fungi</taxon>
        <taxon>Dikarya</taxon>
        <taxon>Basidiomycota</taxon>
        <taxon>Agaricomycotina</taxon>
        <taxon>Agaricomycetes</taxon>
        <taxon>Agaricomycetidae</taxon>
        <taxon>Agaricales</taxon>
        <taxon>Agaricineae</taxon>
        <taxon>Strophariaceae</taxon>
        <taxon>Galerina</taxon>
    </lineage>
</organism>
<dbReference type="GO" id="GO:0005778">
    <property type="term" value="C:peroxisomal membrane"/>
    <property type="evidence" value="ECO:0007669"/>
    <property type="project" value="InterPro"/>
</dbReference>
<feature type="compositionally biased region" description="Low complexity" evidence="1">
    <location>
        <begin position="154"/>
        <end position="168"/>
    </location>
</feature>
<protein>
    <recommendedName>
        <fullName evidence="4">Peroxin-3</fullName>
    </recommendedName>
</protein>
<name>A0A067T432_GALM3</name>
<dbReference type="HOGENOM" id="CLU_017002_2_0_1"/>
<feature type="compositionally biased region" description="Low complexity" evidence="1">
    <location>
        <begin position="695"/>
        <end position="719"/>
    </location>
</feature>
<evidence type="ECO:0000313" key="2">
    <source>
        <dbReference type="EMBL" id="KDR77087.1"/>
    </source>
</evidence>
<dbReference type="EMBL" id="KL142377">
    <property type="protein sequence ID" value="KDR77087.1"/>
    <property type="molecule type" value="Genomic_DNA"/>
</dbReference>
<dbReference type="PANTHER" id="PTHR28080">
    <property type="entry name" value="PEROXISOMAL BIOGENESIS FACTOR 3"/>
    <property type="match status" value="1"/>
</dbReference>
<proteinExistence type="predicted"/>
<dbReference type="STRING" id="685588.A0A067T432"/>
<feature type="region of interest" description="Disordered" evidence="1">
    <location>
        <begin position="235"/>
        <end position="283"/>
    </location>
</feature>
<gene>
    <name evidence="2" type="ORF">GALMADRAFT_139109</name>
</gene>
<dbReference type="InterPro" id="IPR006966">
    <property type="entry name" value="Peroxin-3"/>
</dbReference>
<accession>A0A067T432</accession>
<feature type="region of interest" description="Disordered" evidence="1">
    <location>
        <begin position="639"/>
        <end position="672"/>
    </location>
</feature>
<evidence type="ECO:0000313" key="3">
    <source>
        <dbReference type="Proteomes" id="UP000027222"/>
    </source>
</evidence>
<keyword evidence="3" id="KW-1185">Reference proteome</keyword>
<feature type="compositionally biased region" description="Low complexity" evidence="1">
    <location>
        <begin position="259"/>
        <end position="276"/>
    </location>
</feature>
<feature type="region of interest" description="Disordered" evidence="1">
    <location>
        <begin position="154"/>
        <end position="220"/>
    </location>
</feature>
<dbReference type="GO" id="GO:0030674">
    <property type="term" value="F:protein-macromolecule adaptor activity"/>
    <property type="evidence" value="ECO:0007669"/>
    <property type="project" value="TreeGrafter"/>
</dbReference>
<dbReference type="GO" id="GO:0045046">
    <property type="term" value="P:protein import into peroxisome membrane"/>
    <property type="evidence" value="ECO:0007669"/>
    <property type="project" value="TreeGrafter"/>
</dbReference>
<feature type="region of interest" description="Disordered" evidence="1">
    <location>
        <begin position="420"/>
        <end position="516"/>
    </location>
</feature>
<feature type="compositionally biased region" description="Pro residues" evidence="1">
    <location>
        <begin position="169"/>
        <end position="181"/>
    </location>
</feature>
<feature type="region of interest" description="Disordered" evidence="1">
    <location>
        <begin position="693"/>
        <end position="731"/>
    </location>
</feature>
<evidence type="ECO:0008006" key="4">
    <source>
        <dbReference type="Google" id="ProtNLM"/>
    </source>
</evidence>
<feature type="compositionally biased region" description="Acidic residues" evidence="1">
    <location>
        <begin position="420"/>
        <end position="431"/>
    </location>
</feature>
<feature type="compositionally biased region" description="Low complexity" evidence="1">
    <location>
        <begin position="239"/>
        <end position="252"/>
    </location>
</feature>
<dbReference type="Pfam" id="PF04882">
    <property type="entry name" value="Peroxin-3"/>
    <property type="match status" value="1"/>
</dbReference>